<dbReference type="PANTHER" id="PTHR10807">
    <property type="entry name" value="MYOTUBULARIN-RELATED"/>
    <property type="match status" value="1"/>
</dbReference>
<comment type="caution">
    <text evidence="13">The sequence shown here is derived from an EMBL/GenBank/DDBJ whole genome shotgun (WGS) entry which is preliminary data.</text>
</comment>
<comment type="subcellular location">
    <subcellularLocation>
        <location evidence="1">Membrane</location>
    </subcellularLocation>
</comment>
<evidence type="ECO:0000256" key="4">
    <source>
        <dbReference type="ARBA" id="ARBA00022771"/>
    </source>
</evidence>
<keyword evidence="7" id="KW-0472">Membrane</keyword>
<dbReference type="Gene3D" id="2.30.29.30">
    <property type="entry name" value="Pleckstrin-homology domain (PH domain)/Phosphotyrosine-binding domain (PTB)"/>
    <property type="match status" value="1"/>
</dbReference>
<comment type="similarity">
    <text evidence="2">Belongs to the protein-tyrosine phosphatase family. Non-receptor class myotubularin subfamily.</text>
</comment>
<dbReference type="GO" id="GO:0106018">
    <property type="term" value="F:phosphatidylinositol-3,5-bisphosphate phosphatase activity"/>
    <property type="evidence" value="ECO:0007669"/>
    <property type="project" value="TreeGrafter"/>
</dbReference>
<evidence type="ECO:0000259" key="11">
    <source>
        <dbReference type="PROSITE" id="PS50178"/>
    </source>
</evidence>
<evidence type="ECO:0000256" key="2">
    <source>
        <dbReference type="ARBA" id="ARBA00007471"/>
    </source>
</evidence>
<dbReference type="Proteomes" id="UP001201812">
    <property type="component" value="Unassembled WGS sequence"/>
</dbReference>
<dbReference type="InterPro" id="IPR017455">
    <property type="entry name" value="Znf_FYVE-rel"/>
</dbReference>
<evidence type="ECO:0000256" key="6">
    <source>
        <dbReference type="ARBA" id="ARBA00023098"/>
    </source>
</evidence>
<evidence type="ECO:0000313" key="14">
    <source>
        <dbReference type="Proteomes" id="UP001201812"/>
    </source>
</evidence>
<evidence type="ECO:0000256" key="8">
    <source>
        <dbReference type="PIRSR" id="PIRSR630564-1"/>
    </source>
</evidence>
<accession>A0AAD4NJ41</accession>
<evidence type="ECO:0000256" key="10">
    <source>
        <dbReference type="PROSITE-ProRule" id="PRU00091"/>
    </source>
</evidence>
<dbReference type="SUPFAM" id="SSF52799">
    <property type="entry name" value="(Phosphotyrosine protein) phosphatases II"/>
    <property type="match status" value="1"/>
</dbReference>
<keyword evidence="6" id="KW-0443">Lipid metabolism</keyword>
<keyword evidence="3" id="KW-0479">Metal-binding</keyword>
<dbReference type="PANTHER" id="PTHR10807:SF8">
    <property type="entry name" value="PHOSPHATIDYLINOSITOL-3-PHOSPHATE PHOSPHATASE"/>
    <property type="match status" value="1"/>
</dbReference>
<evidence type="ECO:0000256" key="3">
    <source>
        <dbReference type="ARBA" id="ARBA00022723"/>
    </source>
</evidence>
<evidence type="ECO:0000259" key="12">
    <source>
        <dbReference type="PROSITE" id="PS51339"/>
    </source>
</evidence>
<dbReference type="PROSITE" id="PS51339">
    <property type="entry name" value="PPASE_MYOTUBULARIN"/>
    <property type="match status" value="1"/>
</dbReference>
<evidence type="ECO:0000256" key="5">
    <source>
        <dbReference type="ARBA" id="ARBA00022833"/>
    </source>
</evidence>
<dbReference type="InterPro" id="IPR016130">
    <property type="entry name" value="Tyr_Pase_AS"/>
</dbReference>
<proteinExistence type="inferred from homology"/>
<evidence type="ECO:0000256" key="7">
    <source>
        <dbReference type="ARBA" id="ARBA00023136"/>
    </source>
</evidence>
<dbReference type="GO" id="GO:0005737">
    <property type="term" value="C:cytoplasm"/>
    <property type="evidence" value="ECO:0007669"/>
    <property type="project" value="TreeGrafter"/>
</dbReference>
<keyword evidence="4 10" id="KW-0863">Zinc-finger</keyword>
<keyword evidence="5" id="KW-0862">Zinc</keyword>
<dbReference type="InterPro" id="IPR013083">
    <property type="entry name" value="Znf_RING/FYVE/PHD"/>
</dbReference>
<reference evidence="13" key="1">
    <citation type="submission" date="2022-01" db="EMBL/GenBank/DDBJ databases">
        <title>Genome Sequence Resource for Two Populations of Ditylenchus destructor, the Migratory Endoparasitic Phytonematode.</title>
        <authorList>
            <person name="Zhang H."/>
            <person name="Lin R."/>
            <person name="Xie B."/>
        </authorList>
    </citation>
    <scope>NUCLEOTIDE SEQUENCE</scope>
    <source>
        <strain evidence="13">BazhouSP</strain>
    </source>
</reference>
<dbReference type="EMBL" id="JAKKPZ010000001">
    <property type="protein sequence ID" value="KAI1729151.1"/>
    <property type="molecule type" value="Genomic_DNA"/>
</dbReference>
<dbReference type="Pfam" id="PF06602">
    <property type="entry name" value="Myotub-related"/>
    <property type="match status" value="1"/>
</dbReference>
<dbReference type="SUPFAM" id="SSF50729">
    <property type="entry name" value="PH domain-like"/>
    <property type="match status" value="1"/>
</dbReference>
<gene>
    <name evidence="13" type="ORF">DdX_01373</name>
</gene>
<dbReference type="GO" id="GO:0046856">
    <property type="term" value="P:phosphatidylinositol dephosphorylation"/>
    <property type="evidence" value="ECO:0007669"/>
    <property type="project" value="TreeGrafter"/>
</dbReference>
<keyword evidence="14" id="KW-1185">Reference proteome</keyword>
<feature type="domain" description="FYVE-type" evidence="11">
    <location>
        <begin position="552"/>
        <end position="600"/>
    </location>
</feature>
<name>A0AAD4NJ41_9BILA</name>
<feature type="active site" description="Phosphocysteine intermediate" evidence="8">
    <location>
        <position position="337"/>
    </location>
</feature>
<evidence type="ECO:0000256" key="9">
    <source>
        <dbReference type="PIRSR" id="PIRSR630564-2"/>
    </source>
</evidence>
<dbReference type="InterPro" id="IPR010569">
    <property type="entry name" value="Myotubularin-like_Pase_dom"/>
</dbReference>
<dbReference type="InterPro" id="IPR048994">
    <property type="entry name" value="PH-GRAM_MTMR6-9"/>
</dbReference>
<dbReference type="GO" id="GO:0004438">
    <property type="term" value="F:phosphatidylinositol-3-phosphate phosphatase activity"/>
    <property type="evidence" value="ECO:0007669"/>
    <property type="project" value="TreeGrafter"/>
</dbReference>
<dbReference type="InterPro" id="IPR030564">
    <property type="entry name" value="Myotubularin"/>
</dbReference>
<feature type="binding site" evidence="9">
    <location>
        <begin position="337"/>
        <end position="343"/>
    </location>
    <ligand>
        <name>substrate</name>
    </ligand>
</feature>
<dbReference type="InterPro" id="IPR029021">
    <property type="entry name" value="Prot-tyrosine_phosphatase-like"/>
</dbReference>
<feature type="binding site" evidence="9">
    <location>
        <begin position="276"/>
        <end position="277"/>
    </location>
    <ligand>
        <name>substrate</name>
    </ligand>
</feature>
<dbReference type="InterPro" id="IPR011011">
    <property type="entry name" value="Znf_FYVE_PHD"/>
</dbReference>
<organism evidence="13 14">
    <name type="scientific">Ditylenchus destructor</name>
    <dbReference type="NCBI Taxonomy" id="166010"/>
    <lineage>
        <taxon>Eukaryota</taxon>
        <taxon>Metazoa</taxon>
        <taxon>Ecdysozoa</taxon>
        <taxon>Nematoda</taxon>
        <taxon>Chromadorea</taxon>
        <taxon>Rhabditida</taxon>
        <taxon>Tylenchina</taxon>
        <taxon>Tylenchomorpha</taxon>
        <taxon>Sphaerularioidea</taxon>
        <taxon>Anguinidae</taxon>
        <taxon>Anguininae</taxon>
        <taxon>Ditylenchus</taxon>
    </lineage>
</organism>
<evidence type="ECO:0000313" key="13">
    <source>
        <dbReference type="EMBL" id="KAI1729151.1"/>
    </source>
</evidence>
<dbReference type="SUPFAM" id="SSF57903">
    <property type="entry name" value="FYVE/PHD zinc finger"/>
    <property type="match status" value="1"/>
</dbReference>
<evidence type="ECO:0000256" key="1">
    <source>
        <dbReference type="ARBA" id="ARBA00004370"/>
    </source>
</evidence>
<dbReference type="PROSITE" id="PS00383">
    <property type="entry name" value="TYR_PHOSPHATASE_1"/>
    <property type="match status" value="1"/>
</dbReference>
<dbReference type="AlphaFoldDB" id="A0AAD4NJ41"/>
<dbReference type="GO" id="GO:0008270">
    <property type="term" value="F:zinc ion binding"/>
    <property type="evidence" value="ECO:0007669"/>
    <property type="project" value="UniProtKB-KW"/>
</dbReference>
<dbReference type="Pfam" id="PF21098">
    <property type="entry name" value="PH-GRAM_MTMR6-like"/>
    <property type="match status" value="1"/>
</dbReference>
<dbReference type="Gene3D" id="3.30.40.10">
    <property type="entry name" value="Zinc/RING finger domain, C3HC4 (zinc finger)"/>
    <property type="match status" value="1"/>
</dbReference>
<feature type="domain" description="Myotubularin phosphatase" evidence="12">
    <location>
        <begin position="128"/>
        <end position="501"/>
    </location>
</feature>
<dbReference type="SMART" id="SM00404">
    <property type="entry name" value="PTPc_motif"/>
    <property type="match status" value="1"/>
</dbReference>
<protein>
    <submittedName>
        <fullName evidence="13">Myotubularin-like phosphatase domain-containing protein</fullName>
    </submittedName>
</protein>
<sequence length="600" mass="69109">MRVSDITTPKIKRVQLVDRIGSEPNIFGTVHITSSHLIFKADEGGKEIWVANSLIGAVEKSSISAAGSRLMIKCKHFLTLSLLIAKDKECQNLYESLIRCSKLVNISDSFAFVCKDLGEIKRPDSSGNWWRLDWYKEFARQGVSDAWKESNFNEGYQYCDTYPERLWIPRNASTQLLIGSCRFRSRARLPVLTYFHKSNSATITRCSQPLSGFSARCVEDENLMELISEANPSNSPLYLVDTRPRVNAMVNKVQGKGFEDVRNYTKLQFHFFDIENIHVMRNSLIRLLDACQKPLSVTDFLKSVDASGWLKHLKSLLECGKFIAESLWRGISCVIHCSDGWDRTSQTVSLAQLILDPYYRTVQGFQVLIDKDWLGFGFKFDDRCAHTANGDESAKEVSPIFTQFLDVVWQIMRKKPHDFEFNERFLLEINEHAYSCAYGTLIGNCDKDRKDLQTMKRTRSLWSYMDSRINDYINPFYRPCNSFLADIDVRSCSFVVWTAMYNRFDTGIQPREYFLDVALTMKSHMSHMEELVDNPQLLEENGSSIAVKWQSLLSADECTSCLREFMSRFDKRVHCVKCGKIYCHRCFTSDNQRICANCAK</sequence>
<dbReference type="InterPro" id="IPR011993">
    <property type="entry name" value="PH-like_dom_sf"/>
</dbReference>
<dbReference type="GO" id="GO:0016020">
    <property type="term" value="C:membrane"/>
    <property type="evidence" value="ECO:0007669"/>
    <property type="project" value="UniProtKB-SubCell"/>
</dbReference>
<dbReference type="PROSITE" id="PS50178">
    <property type="entry name" value="ZF_FYVE"/>
    <property type="match status" value="1"/>
</dbReference>
<dbReference type="InterPro" id="IPR003595">
    <property type="entry name" value="Tyr_Pase_cat"/>
</dbReference>